<proteinExistence type="predicted"/>
<dbReference type="RefSeq" id="WP_150310342.1">
    <property type="nucleotide sequence ID" value="NZ_VMSO01000003.1"/>
</dbReference>
<evidence type="ECO:0000259" key="15">
    <source>
        <dbReference type="PROSITE" id="PS50109"/>
    </source>
</evidence>
<keyword evidence="5" id="KW-0597">Phosphoprotein</keyword>
<evidence type="ECO:0000256" key="7">
    <source>
        <dbReference type="ARBA" id="ARBA00022692"/>
    </source>
</evidence>
<protein>
    <recommendedName>
        <fullName evidence="3">histidine kinase</fullName>
        <ecNumber evidence="3">2.7.13.3</ecNumber>
    </recommendedName>
</protein>
<dbReference type="OrthoDB" id="9792991at2"/>
<evidence type="ECO:0000256" key="14">
    <source>
        <dbReference type="SAM" id="Phobius"/>
    </source>
</evidence>
<dbReference type="GO" id="GO:0005886">
    <property type="term" value="C:plasma membrane"/>
    <property type="evidence" value="ECO:0007669"/>
    <property type="project" value="UniProtKB-SubCell"/>
</dbReference>
<gene>
    <name evidence="16" type="ORF">FNY66_03720</name>
</gene>
<dbReference type="InterPro" id="IPR050398">
    <property type="entry name" value="HssS/ArlS-like"/>
</dbReference>
<evidence type="ECO:0000256" key="10">
    <source>
        <dbReference type="ARBA" id="ARBA00022840"/>
    </source>
</evidence>
<feature type="transmembrane region" description="Helical" evidence="14">
    <location>
        <begin position="103"/>
        <end position="121"/>
    </location>
</feature>
<accession>A0A5M9I007</accession>
<evidence type="ECO:0000256" key="8">
    <source>
        <dbReference type="ARBA" id="ARBA00022741"/>
    </source>
</evidence>
<keyword evidence="12" id="KW-0902">Two-component regulatory system</keyword>
<keyword evidence="10" id="KW-0067">ATP-binding</keyword>
<evidence type="ECO:0000256" key="12">
    <source>
        <dbReference type="ARBA" id="ARBA00023012"/>
    </source>
</evidence>
<keyword evidence="13 14" id="KW-0472">Membrane</keyword>
<organism evidence="16 17">
    <name type="scientific">Mediterraneibacter catenae</name>
    <dbReference type="NCBI Taxonomy" id="2594882"/>
    <lineage>
        <taxon>Bacteria</taxon>
        <taxon>Bacillati</taxon>
        <taxon>Bacillota</taxon>
        <taxon>Clostridia</taxon>
        <taxon>Lachnospirales</taxon>
        <taxon>Lachnospiraceae</taxon>
        <taxon>Mediterraneibacter</taxon>
    </lineage>
</organism>
<dbReference type="PANTHER" id="PTHR45528:SF1">
    <property type="entry name" value="SENSOR HISTIDINE KINASE CPXA"/>
    <property type="match status" value="1"/>
</dbReference>
<sequence length="430" mass="48881">MDIKWKNISEKAVSFFGRYYKRAAGGLSAVCGIAFFYNVIAYRGWHPTGEAFFFGILGNLLLGAGIWFGLNELLNKKFGDWLPDDDNSYVQWKERGKAVERQIRIAGAAAILMAAWYLSYLMNGGVYWGNGGYYNYASGYVMIFTALVQFIAAEATLNRFRKKQLDYMMEQLENLNRRRLDVALEIEKKSLEKVSRSDQLRVDLITNVSHDLKTPLTSMVGYIELIRKEELSDTVRDYVDVISERAEKLKEMVNSLFSLAKASSGNVELHPEKFEVNRMIEQIFADMDDQIKNSGLEFVTRLTEESTEIVSDNSYFYRICQNLMENALKYSAKGTRVFVTTYIGRPASQNGKLTEKLCMEITNTSAYPMDFTKEDIVERFARGDKARTSDGNGLGLAIVSTYVKALGGEFDIKIDCDQFKACVMMPVEVR</sequence>
<name>A0A5M9I007_9FIRM</name>
<dbReference type="SUPFAM" id="SSF47384">
    <property type="entry name" value="Homodimeric domain of signal transducing histidine kinase"/>
    <property type="match status" value="1"/>
</dbReference>
<dbReference type="InterPro" id="IPR036890">
    <property type="entry name" value="HATPase_C_sf"/>
</dbReference>
<keyword evidence="7 14" id="KW-0812">Transmembrane</keyword>
<dbReference type="GO" id="GO:0005524">
    <property type="term" value="F:ATP binding"/>
    <property type="evidence" value="ECO:0007669"/>
    <property type="project" value="UniProtKB-KW"/>
</dbReference>
<comment type="subcellular location">
    <subcellularLocation>
        <location evidence="2">Cell membrane</location>
        <topology evidence="2">Multi-pass membrane protein</topology>
    </subcellularLocation>
</comment>
<dbReference type="EC" id="2.7.13.3" evidence="3"/>
<comment type="caution">
    <text evidence="16">The sequence shown here is derived from an EMBL/GenBank/DDBJ whole genome shotgun (WGS) entry which is preliminary data.</text>
</comment>
<dbReference type="GO" id="GO:0000155">
    <property type="term" value="F:phosphorelay sensor kinase activity"/>
    <property type="evidence" value="ECO:0007669"/>
    <property type="project" value="InterPro"/>
</dbReference>
<dbReference type="Pfam" id="PF00512">
    <property type="entry name" value="HisKA"/>
    <property type="match status" value="1"/>
</dbReference>
<evidence type="ECO:0000313" key="17">
    <source>
        <dbReference type="Proteomes" id="UP000322025"/>
    </source>
</evidence>
<dbReference type="SUPFAM" id="SSF55874">
    <property type="entry name" value="ATPase domain of HSP90 chaperone/DNA topoisomerase II/histidine kinase"/>
    <property type="match status" value="1"/>
</dbReference>
<dbReference type="SMART" id="SM00387">
    <property type="entry name" value="HATPase_c"/>
    <property type="match status" value="1"/>
</dbReference>
<evidence type="ECO:0000256" key="9">
    <source>
        <dbReference type="ARBA" id="ARBA00022777"/>
    </source>
</evidence>
<dbReference type="Gene3D" id="3.30.565.10">
    <property type="entry name" value="Histidine kinase-like ATPase, C-terminal domain"/>
    <property type="match status" value="1"/>
</dbReference>
<keyword evidence="17" id="KW-1185">Reference proteome</keyword>
<dbReference type="Gene3D" id="1.10.287.130">
    <property type="match status" value="1"/>
</dbReference>
<feature type="transmembrane region" description="Helical" evidence="14">
    <location>
        <begin position="133"/>
        <end position="153"/>
    </location>
</feature>
<feature type="domain" description="Histidine kinase" evidence="15">
    <location>
        <begin position="207"/>
        <end position="429"/>
    </location>
</feature>
<keyword evidence="11 14" id="KW-1133">Transmembrane helix</keyword>
<feature type="transmembrane region" description="Helical" evidence="14">
    <location>
        <begin position="24"/>
        <end position="45"/>
    </location>
</feature>
<dbReference type="AlphaFoldDB" id="A0A5M9I007"/>
<dbReference type="InterPro" id="IPR036097">
    <property type="entry name" value="HisK_dim/P_sf"/>
</dbReference>
<keyword evidence="8" id="KW-0547">Nucleotide-binding</keyword>
<dbReference type="InterPro" id="IPR003661">
    <property type="entry name" value="HisK_dim/P_dom"/>
</dbReference>
<dbReference type="InterPro" id="IPR005467">
    <property type="entry name" value="His_kinase_dom"/>
</dbReference>
<evidence type="ECO:0000256" key="3">
    <source>
        <dbReference type="ARBA" id="ARBA00012438"/>
    </source>
</evidence>
<dbReference type="Proteomes" id="UP000322025">
    <property type="component" value="Unassembled WGS sequence"/>
</dbReference>
<evidence type="ECO:0000256" key="5">
    <source>
        <dbReference type="ARBA" id="ARBA00022553"/>
    </source>
</evidence>
<evidence type="ECO:0000313" key="16">
    <source>
        <dbReference type="EMBL" id="KAA8502243.1"/>
    </source>
</evidence>
<dbReference type="PANTHER" id="PTHR45528">
    <property type="entry name" value="SENSOR HISTIDINE KINASE CPXA"/>
    <property type="match status" value="1"/>
</dbReference>
<evidence type="ECO:0000256" key="6">
    <source>
        <dbReference type="ARBA" id="ARBA00022679"/>
    </source>
</evidence>
<comment type="catalytic activity">
    <reaction evidence="1">
        <text>ATP + protein L-histidine = ADP + protein N-phospho-L-histidine.</text>
        <dbReference type="EC" id="2.7.13.3"/>
    </reaction>
</comment>
<reference evidence="16" key="1">
    <citation type="submission" date="2019-07" db="EMBL/GenBank/DDBJ databases">
        <authorList>
            <person name="Wongkuna S."/>
            <person name="Scaria J."/>
        </authorList>
    </citation>
    <scope>NUCLEOTIDE SEQUENCE [LARGE SCALE GENOMIC DNA]</scope>
    <source>
        <strain evidence="16">SW178</strain>
    </source>
</reference>
<evidence type="ECO:0000256" key="11">
    <source>
        <dbReference type="ARBA" id="ARBA00022989"/>
    </source>
</evidence>
<dbReference type="InterPro" id="IPR003594">
    <property type="entry name" value="HATPase_dom"/>
</dbReference>
<dbReference type="SMART" id="SM00388">
    <property type="entry name" value="HisKA"/>
    <property type="match status" value="1"/>
</dbReference>
<dbReference type="PROSITE" id="PS50109">
    <property type="entry name" value="HIS_KIN"/>
    <property type="match status" value="1"/>
</dbReference>
<evidence type="ECO:0000256" key="13">
    <source>
        <dbReference type="ARBA" id="ARBA00023136"/>
    </source>
</evidence>
<dbReference type="CDD" id="cd00082">
    <property type="entry name" value="HisKA"/>
    <property type="match status" value="1"/>
</dbReference>
<keyword evidence="4" id="KW-1003">Cell membrane</keyword>
<keyword evidence="6" id="KW-0808">Transferase</keyword>
<feature type="transmembrane region" description="Helical" evidence="14">
    <location>
        <begin position="51"/>
        <end position="70"/>
    </location>
</feature>
<dbReference type="EMBL" id="VMSO01000003">
    <property type="protein sequence ID" value="KAA8502243.1"/>
    <property type="molecule type" value="Genomic_DNA"/>
</dbReference>
<evidence type="ECO:0000256" key="1">
    <source>
        <dbReference type="ARBA" id="ARBA00000085"/>
    </source>
</evidence>
<dbReference type="FunFam" id="1.10.287.130:FF:000001">
    <property type="entry name" value="Two-component sensor histidine kinase"/>
    <property type="match status" value="1"/>
</dbReference>
<keyword evidence="9 16" id="KW-0418">Kinase</keyword>
<evidence type="ECO:0000256" key="2">
    <source>
        <dbReference type="ARBA" id="ARBA00004651"/>
    </source>
</evidence>
<evidence type="ECO:0000256" key="4">
    <source>
        <dbReference type="ARBA" id="ARBA00022475"/>
    </source>
</evidence>
<dbReference type="Pfam" id="PF02518">
    <property type="entry name" value="HATPase_c"/>
    <property type="match status" value="1"/>
</dbReference>